<sequence length="52" mass="6342">MDATRIEKMATKWPLRGFSKRQANEHVHNRSLLYHVKQMHSLNELLIYDRYD</sequence>
<name>A0AAD5QLB8_PARTN</name>
<evidence type="ECO:0000313" key="2">
    <source>
        <dbReference type="Proteomes" id="UP001196413"/>
    </source>
</evidence>
<dbReference type="EMBL" id="JAHQIW010001584">
    <property type="protein sequence ID" value="KAJ1353050.1"/>
    <property type="molecule type" value="Genomic_DNA"/>
</dbReference>
<accession>A0AAD5QLB8</accession>
<reference evidence="1" key="1">
    <citation type="submission" date="2021-06" db="EMBL/GenBank/DDBJ databases">
        <title>Parelaphostrongylus tenuis whole genome reference sequence.</title>
        <authorList>
            <person name="Garwood T.J."/>
            <person name="Larsen P.A."/>
            <person name="Fountain-Jones N.M."/>
            <person name="Garbe J.R."/>
            <person name="Macchietto M.G."/>
            <person name="Kania S.A."/>
            <person name="Gerhold R.W."/>
            <person name="Richards J.E."/>
            <person name="Wolf T.M."/>
        </authorList>
    </citation>
    <scope>NUCLEOTIDE SEQUENCE</scope>
    <source>
        <strain evidence="1">MNPRO001-30</strain>
        <tissue evidence="1">Meninges</tissue>
    </source>
</reference>
<dbReference type="AlphaFoldDB" id="A0AAD5QLB8"/>
<protein>
    <submittedName>
        <fullName evidence="1">Uncharacterized protein</fullName>
    </submittedName>
</protein>
<gene>
    <name evidence="1" type="ORF">KIN20_009596</name>
</gene>
<proteinExistence type="predicted"/>
<organism evidence="1 2">
    <name type="scientific">Parelaphostrongylus tenuis</name>
    <name type="common">Meningeal worm</name>
    <dbReference type="NCBI Taxonomy" id="148309"/>
    <lineage>
        <taxon>Eukaryota</taxon>
        <taxon>Metazoa</taxon>
        <taxon>Ecdysozoa</taxon>
        <taxon>Nematoda</taxon>
        <taxon>Chromadorea</taxon>
        <taxon>Rhabditida</taxon>
        <taxon>Rhabditina</taxon>
        <taxon>Rhabditomorpha</taxon>
        <taxon>Strongyloidea</taxon>
        <taxon>Metastrongylidae</taxon>
        <taxon>Parelaphostrongylus</taxon>
    </lineage>
</organism>
<dbReference type="Proteomes" id="UP001196413">
    <property type="component" value="Unassembled WGS sequence"/>
</dbReference>
<comment type="caution">
    <text evidence="1">The sequence shown here is derived from an EMBL/GenBank/DDBJ whole genome shotgun (WGS) entry which is preliminary data.</text>
</comment>
<evidence type="ECO:0000313" key="1">
    <source>
        <dbReference type="EMBL" id="KAJ1353050.1"/>
    </source>
</evidence>
<keyword evidence="2" id="KW-1185">Reference proteome</keyword>